<sequence length="155" mass="17113">MDADELFLKGDELYEKGDFVGAFSAFMQAAKKGSTSCMTRVASMYTCGEGVNCDYDKAIEWELTAIEGGEITALVNLGISYRIKGDIRKAKHWFERAIESGDGSGALELAKLYMVSPKEKERTIEYLNLAIISSNMCEADIEEAQELLSELRGSI</sequence>
<proteinExistence type="predicted"/>
<dbReference type="SMART" id="SM00671">
    <property type="entry name" value="SEL1"/>
    <property type="match status" value="2"/>
</dbReference>
<dbReference type="SUPFAM" id="SSF81901">
    <property type="entry name" value="HCP-like"/>
    <property type="match status" value="1"/>
</dbReference>
<keyword evidence="1" id="KW-0802">TPR repeat</keyword>
<comment type="caution">
    <text evidence="2">The sequence shown here is derived from an EMBL/GenBank/DDBJ whole genome shotgun (WGS) entry which is preliminary data.</text>
</comment>
<feature type="repeat" description="TPR" evidence="1">
    <location>
        <begin position="71"/>
        <end position="104"/>
    </location>
</feature>
<dbReference type="Gene3D" id="1.25.40.10">
    <property type="entry name" value="Tetratricopeptide repeat domain"/>
    <property type="match status" value="1"/>
</dbReference>
<reference evidence="2 3" key="1">
    <citation type="submission" date="2018-04" db="EMBL/GenBank/DDBJ databases">
        <title>Pseudomonas sp. nov., isolated from mangrove soil.</title>
        <authorList>
            <person name="Chen C."/>
        </authorList>
    </citation>
    <scope>NUCLEOTIDE SEQUENCE [LARGE SCALE GENOMIC DNA]</scope>
    <source>
        <strain evidence="2 3">TC-11</strain>
    </source>
</reference>
<evidence type="ECO:0000256" key="1">
    <source>
        <dbReference type="PROSITE-ProRule" id="PRU00339"/>
    </source>
</evidence>
<dbReference type="InterPro" id="IPR050767">
    <property type="entry name" value="Sel1_AlgK"/>
</dbReference>
<dbReference type="PROSITE" id="PS50005">
    <property type="entry name" value="TPR"/>
    <property type="match status" value="1"/>
</dbReference>
<protein>
    <submittedName>
        <fullName evidence="2">Sel1 repeat family protein</fullName>
    </submittedName>
</protein>
<dbReference type="PANTHER" id="PTHR11102">
    <property type="entry name" value="SEL-1-LIKE PROTEIN"/>
    <property type="match status" value="1"/>
</dbReference>
<keyword evidence="3" id="KW-1185">Reference proteome</keyword>
<accession>A0A2T5P6T7</accession>
<dbReference type="InterPro" id="IPR006597">
    <property type="entry name" value="Sel1-like"/>
</dbReference>
<organism evidence="2 3">
    <name type="scientific">Pseudomonas mangrovi</name>
    <dbReference type="NCBI Taxonomy" id="2161748"/>
    <lineage>
        <taxon>Bacteria</taxon>
        <taxon>Pseudomonadati</taxon>
        <taxon>Pseudomonadota</taxon>
        <taxon>Gammaproteobacteria</taxon>
        <taxon>Pseudomonadales</taxon>
        <taxon>Pseudomonadaceae</taxon>
        <taxon>Pseudomonas</taxon>
    </lineage>
</organism>
<gene>
    <name evidence="2" type="ORF">DBO85_14120</name>
</gene>
<dbReference type="PANTHER" id="PTHR11102:SF160">
    <property type="entry name" value="ERAD-ASSOCIATED E3 UBIQUITIN-PROTEIN LIGASE COMPONENT HRD3"/>
    <property type="match status" value="1"/>
</dbReference>
<dbReference type="InterPro" id="IPR019734">
    <property type="entry name" value="TPR_rpt"/>
</dbReference>
<name>A0A2T5P6T7_9PSED</name>
<dbReference type="Pfam" id="PF08238">
    <property type="entry name" value="Sel1"/>
    <property type="match status" value="2"/>
</dbReference>
<dbReference type="InterPro" id="IPR011990">
    <property type="entry name" value="TPR-like_helical_dom_sf"/>
</dbReference>
<dbReference type="OrthoDB" id="6810016at2"/>
<dbReference type="RefSeq" id="WP_108107905.1">
    <property type="nucleotide sequence ID" value="NZ_QASN01000020.1"/>
</dbReference>
<evidence type="ECO:0000313" key="2">
    <source>
        <dbReference type="EMBL" id="PTU73459.1"/>
    </source>
</evidence>
<dbReference type="EMBL" id="QASN01000020">
    <property type="protein sequence ID" value="PTU73459.1"/>
    <property type="molecule type" value="Genomic_DNA"/>
</dbReference>
<dbReference type="Proteomes" id="UP000244064">
    <property type="component" value="Unassembled WGS sequence"/>
</dbReference>
<evidence type="ECO:0000313" key="3">
    <source>
        <dbReference type="Proteomes" id="UP000244064"/>
    </source>
</evidence>
<dbReference type="AlphaFoldDB" id="A0A2T5P6T7"/>